<dbReference type="InterPro" id="IPR019267">
    <property type="entry name" value="CRISPR-assoc_Cas6_C"/>
</dbReference>
<evidence type="ECO:0000313" key="2">
    <source>
        <dbReference type="EMBL" id="MBK1645467.1"/>
    </source>
</evidence>
<comment type="caution">
    <text evidence="2">The sequence shown here is derived from an EMBL/GenBank/DDBJ whole genome shotgun (WGS) entry which is preliminary data.</text>
</comment>
<sequence length="338" mass="38084">MTDAIFLPMARYRVLFETLETVRLLDYPGSTWRGAFGHALKEVACTYPGLSCQGCPDNSQCPYPPLFESIDSGDPLRPYIFEPQAFSGYFPPGAILSLDLVLLGWLNNWLPLLAAAMQRLGERGLGQREPAHLRLVDFQCQIDPNREHWISVPLSDPDESDVQALQPFCIPPAPSRARLDLITPLKLKSRGVRIQPDALSGRELLIALARRMEACANVLDTLPLTPEPDQWFHDCETLIEGRELAWLDTHHYSNRQREALKLGGLTGRLWLGGPVLARIWTWLWLGQWLHLGSSTTIGLGRYAVRAAADGDWPRSRPPRRDSALIKIKNRSIRRVDQA</sequence>
<dbReference type="EMBL" id="NRSD01000012">
    <property type="protein sequence ID" value="MBK1645467.1"/>
    <property type="molecule type" value="Genomic_DNA"/>
</dbReference>
<dbReference type="RefSeq" id="WP_200388265.1">
    <property type="nucleotide sequence ID" value="NZ_NRSD01000012.1"/>
</dbReference>
<proteinExistence type="predicted"/>
<name>A0A9X1B943_9GAMM</name>
<evidence type="ECO:0000259" key="1">
    <source>
        <dbReference type="Pfam" id="PF10040"/>
    </source>
</evidence>
<evidence type="ECO:0000313" key="3">
    <source>
        <dbReference type="Proteomes" id="UP001138802"/>
    </source>
</evidence>
<organism evidence="2 3">
    <name type="scientific">Thiocapsa imhoffii</name>
    <dbReference type="NCBI Taxonomy" id="382777"/>
    <lineage>
        <taxon>Bacteria</taxon>
        <taxon>Pseudomonadati</taxon>
        <taxon>Pseudomonadota</taxon>
        <taxon>Gammaproteobacteria</taxon>
        <taxon>Chromatiales</taxon>
        <taxon>Chromatiaceae</taxon>
        <taxon>Thiocapsa</taxon>
    </lineage>
</organism>
<feature type="domain" description="CRISPR-associated protein Cas6 C-terminal" evidence="1">
    <location>
        <begin position="179"/>
        <end position="302"/>
    </location>
</feature>
<reference evidence="2 3" key="1">
    <citation type="journal article" date="2020" name="Microorganisms">
        <title>Osmotic Adaptation and Compatible Solute Biosynthesis of Phototrophic Bacteria as Revealed from Genome Analyses.</title>
        <authorList>
            <person name="Imhoff J.F."/>
            <person name="Rahn T."/>
            <person name="Kunzel S."/>
            <person name="Keller A."/>
            <person name="Neulinger S.C."/>
        </authorList>
    </citation>
    <scope>NUCLEOTIDE SEQUENCE [LARGE SCALE GENOMIC DNA]</scope>
    <source>
        <strain evidence="2 3">DSM 21303</strain>
    </source>
</reference>
<dbReference type="Pfam" id="PF10040">
    <property type="entry name" value="CRISPR_Cas6"/>
    <property type="match status" value="1"/>
</dbReference>
<dbReference type="Proteomes" id="UP001138802">
    <property type="component" value="Unassembled WGS sequence"/>
</dbReference>
<keyword evidence="3" id="KW-1185">Reference proteome</keyword>
<dbReference type="Gene3D" id="3.30.70.1900">
    <property type="match status" value="1"/>
</dbReference>
<gene>
    <name evidence="2" type="ORF">CKO25_12600</name>
</gene>
<accession>A0A9X1B943</accession>
<protein>
    <recommendedName>
        <fullName evidence="1">CRISPR-associated protein Cas6 C-terminal domain-containing protein</fullName>
    </recommendedName>
</protein>
<dbReference type="AlphaFoldDB" id="A0A9X1B943"/>